<protein>
    <submittedName>
        <fullName evidence="1">Uncharacterized protein</fullName>
    </submittedName>
</protein>
<accession>A0A4C1ULM8</accession>
<keyword evidence="2" id="KW-1185">Reference proteome</keyword>
<sequence length="185" mass="21022">MCLRHVVQIRRQCTRSSKNITHDKIFTATNKTSIIYVIIAHVETAADINFFIVADVDAWPEPTVAGSGRYRFAMPRAARRARPCSVSGVRRVRHDYLAYKAYRLIANGRLARVDTVWIECKDFSPLTLLLRCTLRQSFLFHSQGLGLDALHAVLMRTGDCYRPLTAGDNSVRDRRLNVLFGAQIE</sequence>
<organism evidence="1 2">
    <name type="scientific">Eumeta variegata</name>
    <name type="common">Bagworm moth</name>
    <name type="synonym">Eumeta japonica</name>
    <dbReference type="NCBI Taxonomy" id="151549"/>
    <lineage>
        <taxon>Eukaryota</taxon>
        <taxon>Metazoa</taxon>
        <taxon>Ecdysozoa</taxon>
        <taxon>Arthropoda</taxon>
        <taxon>Hexapoda</taxon>
        <taxon>Insecta</taxon>
        <taxon>Pterygota</taxon>
        <taxon>Neoptera</taxon>
        <taxon>Endopterygota</taxon>
        <taxon>Lepidoptera</taxon>
        <taxon>Glossata</taxon>
        <taxon>Ditrysia</taxon>
        <taxon>Tineoidea</taxon>
        <taxon>Psychidae</taxon>
        <taxon>Oiketicinae</taxon>
        <taxon>Eumeta</taxon>
    </lineage>
</organism>
<gene>
    <name evidence="1" type="ORF">EVAR_77242_1</name>
</gene>
<evidence type="ECO:0000313" key="2">
    <source>
        <dbReference type="Proteomes" id="UP000299102"/>
    </source>
</evidence>
<comment type="caution">
    <text evidence="1">The sequence shown here is derived from an EMBL/GenBank/DDBJ whole genome shotgun (WGS) entry which is preliminary data.</text>
</comment>
<dbReference type="Proteomes" id="UP000299102">
    <property type="component" value="Unassembled WGS sequence"/>
</dbReference>
<name>A0A4C1ULM8_EUMVA</name>
<dbReference type="AlphaFoldDB" id="A0A4C1ULM8"/>
<dbReference type="EMBL" id="BGZK01000191">
    <property type="protein sequence ID" value="GBP27229.1"/>
    <property type="molecule type" value="Genomic_DNA"/>
</dbReference>
<reference evidence="1 2" key="1">
    <citation type="journal article" date="2019" name="Commun. Biol.">
        <title>The bagworm genome reveals a unique fibroin gene that provides high tensile strength.</title>
        <authorList>
            <person name="Kono N."/>
            <person name="Nakamura H."/>
            <person name="Ohtoshi R."/>
            <person name="Tomita M."/>
            <person name="Numata K."/>
            <person name="Arakawa K."/>
        </authorList>
    </citation>
    <scope>NUCLEOTIDE SEQUENCE [LARGE SCALE GENOMIC DNA]</scope>
</reference>
<proteinExistence type="predicted"/>
<evidence type="ECO:0000313" key="1">
    <source>
        <dbReference type="EMBL" id="GBP27229.1"/>
    </source>
</evidence>